<dbReference type="Gene3D" id="2.130.10.10">
    <property type="entry name" value="YVTN repeat-like/Quinoprotein amine dehydrogenase"/>
    <property type="match status" value="2"/>
</dbReference>
<dbReference type="GO" id="GO:0009523">
    <property type="term" value="C:photosystem II"/>
    <property type="evidence" value="ECO:0007669"/>
    <property type="project" value="UniProtKB-KW"/>
</dbReference>
<protein>
    <recommendedName>
        <fullName evidence="3">Photosynthesis system II assembly factor Ycf48/Hcf136-like domain-containing protein</fullName>
    </recommendedName>
</protein>
<evidence type="ECO:0000313" key="4">
    <source>
        <dbReference type="EMBL" id="OZY84607.1"/>
    </source>
</evidence>
<evidence type="ECO:0000256" key="2">
    <source>
        <dbReference type="ARBA" id="ARBA00023276"/>
    </source>
</evidence>
<dbReference type="GO" id="GO:0015979">
    <property type="term" value="P:photosynthesis"/>
    <property type="evidence" value="ECO:0007669"/>
    <property type="project" value="UniProtKB-KW"/>
</dbReference>
<keyword evidence="1" id="KW-0602">Photosynthesis</keyword>
<evidence type="ECO:0000313" key="5">
    <source>
        <dbReference type="Proteomes" id="UP000216101"/>
    </source>
</evidence>
<keyword evidence="2" id="KW-0604">Photosystem II</keyword>
<keyword evidence="5" id="KW-1185">Reference proteome</keyword>
<evidence type="ECO:0000259" key="3">
    <source>
        <dbReference type="Pfam" id="PF14870"/>
    </source>
</evidence>
<reference evidence="5" key="1">
    <citation type="submission" date="2017-05" db="EMBL/GenBank/DDBJ databases">
        <authorList>
            <person name="Barney B.M."/>
        </authorList>
    </citation>
    <scope>NUCLEOTIDE SEQUENCE [LARGE SCALE GENOMIC DNA]</scope>
    <source>
        <strain evidence="5">PSBB022</strain>
    </source>
</reference>
<feature type="domain" description="Photosynthesis system II assembly factor Ycf48/Hcf136-like" evidence="3">
    <location>
        <begin position="138"/>
        <end position="376"/>
    </location>
</feature>
<dbReference type="SUPFAM" id="SSF110296">
    <property type="entry name" value="Oligoxyloglucan reducing end-specific cellobiohydrolase"/>
    <property type="match status" value="2"/>
</dbReference>
<dbReference type="Pfam" id="PF14870">
    <property type="entry name" value="PSII_BNR"/>
    <property type="match status" value="2"/>
</dbReference>
<sequence>MNILIMKSLPFIIIVLGTLLLFACEKKSAPTLAATENSLFTSDAIIQNLRVTNPRFLTALSHPTQHIIAGTDGTIISLQVNSADAVGGNSLTTGVSNSIFALATNSDASQWVAVGEEGLLLHSTDGGAHWIKKISHSDKKLLAIVFDAAHNTWVAGGEQGALLYSSNGADWRTIGLENNANISAIYAVPTRASLIALGDNGLLLISTNGGSKWQTIPVDAELSLARLVVYGEVLLLATTDGKILRSDSYWQHWETIATGSNAFLTGLHHQADTDTLIAISSAGEILLSDDGGTLWAPVAMLDAPLNSISAFDQTLWVTGDSGTLAYSHNGGRTWSPIKTGTEADIEGLIAVADGQLVAYGAGGLLLHSKNQGQDWQWLKAPALDFVHQLSQTHAGLWLAVGAKGLLLSSTNGGQDWQAVNATTQQSDYFFSLIHDQQSNRLIAAGPPGTVVVSDDGGDHWRVRLALGDATQGYFHQLLGNDKGTLVAIAGPGKIHYSTDAGEHWDGVASDDNRQLFSGTYSHPLKRFIAVGQGGRITLSADGKHWQAQESGVSHSLQMTYADGKRLWGEVNKGYCSTPTTPGNSGTR</sequence>
<dbReference type="EMBL" id="NHNI01000002">
    <property type="protein sequence ID" value="OZY84607.1"/>
    <property type="molecule type" value="Genomic_DNA"/>
</dbReference>
<dbReference type="CDD" id="cd15482">
    <property type="entry name" value="Sialidase_non-viral"/>
    <property type="match status" value="1"/>
</dbReference>
<dbReference type="Proteomes" id="UP000216101">
    <property type="component" value="Unassembled WGS sequence"/>
</dbReference>
<accession>A0A266Q401</accession>
<dbReference type="AlphaFoldDB" id="A0A266Q401"/>
<feature type="domain" description="Photosynthesis system II assembly factor Ycf48/Hcf136-like" evidence="3">
    <location>
        <begin position="395"/>
        <end position="572"/>
    </location>
</feature>
<organism evidence="4 5">
    <name type="scientific">Cellvibrio mixtus</name>
    <dbReference type="NCBI Taxonomy" id="39650"/>
    <lineage>
        <taxon>Bacteria</taxon>
        <taxon>Pseudomonadati</taxon>
        <taxon>Pseudomonadota</taxon>
        <taxon>Gammaproteobacteria</taxon>
        <taxon>Cellvibrionales</taxon>
        <taxon>Cellvibrionaceae</taxon>
        <taxon>Cellvibrio</taxon>
    </lineage>
</organism>
<name>A0A266Q401_9GAMM</name>
<dbReference type="InterPro" id="IPR028203">
    <property type="entry name" value="PSII_CF48-like_dom"/>
</dbReference>
<comment type="caution">
    <text evidence="4">The sequence shown here is derived from an EMBL/GenBank/DDBJ whole genome shotgun (WGS) entry which is preliminary data.</text>
</comment>
<proteinExistence type="predicted"/>
<dbReference type="InterPro" id="IPR015943">
    <property type="entry name" value="WD40/YVTN_repeat-like_dom_sf"/>
</dbReference>
<dbReference type="PROSITE" id="PS51257">
    <property type="entry name" value="PROKAR_LIPOPROTEIN"/>
    <property type="match status" value="1"/>
</dbReference>
<gene>
    <name evidence="4" type="ORF">CBP51_15645</name>
</gene>
<evidence type="ECO:0000256" key="1">
    <source>
        <dbReference type="ARBA" id="ARBA00022531"/>
    </source>
</evidence>
<dbReference type="PANTHER" id="PTHR47199:SF2">
    <property type="entry name" value="PHOTOSYSTEM II STABILITY_ASSEMBLY FACTOR HCF136, CHLOROPLASTIC"/>
    <property type="match status" value="1"/>
</dbReference>
<dbReference type="PANTHER" id="PTHR47199">
    <property type="entry name" value="PHOTOSYSTEM II STABILITY/ASSEMBLY FACTOR HCF136, CHLOROPLASTIC"/>
    <property type="match status" value="1"/>
</dbReference>